<evidence type="ECO:0000256" key="8">
    <source>
        <dbReference type="PROSITE-ProRule" id="PRU00042"/>
    </source>
</evidence>
<evidence type="ECO:0000313" key="13">
    <source>
        <dbReference type="Proteomes" id="UP001374579"/>
    </source>
</evidence>
<dbReference type="GO" id="GO:0005634">
    <property type="term" value="C:nucleus"/>
    <property type="evidence" value="ECO:0007669"/>
    <property type="project" value="UniProtKB-SubCell"/>
</dbReference>
<dbReference type="SUPFAM" id="SSF54695">
    <property type="entry name" value="POZ domain"/>
    <property type="match status" value="1"/>
</dbReference>
<dbReference type="InterPro" id="IPR011333">
    <property type="entry name" value="SKP1/BTB/POZ_sf"/>
</dbReference>
<dbReference type="Proteomes" id="UP001374579">
    <property type="component" value="Unassembled WGS sequence"/>
</dbReference>
<dbReference type="Pfam" id="PF07707">
    <property type="entry name" value="BACK"/>
    <property type="match status" value="1"/>
</dbReference>
<dbReference type="InterPro" id="IPR000210">
    <property type="entry name" value="BTB/POZ_dom"/>
</dbReference>
<evidence type="ECO:0000313" key="12">
    <source>
        <dbReference type="EMBL" id="KAK7089512.1"/>
    </source>
</evidence>
<keyword evidence="13" id="KW-1185">Reference proteome</keyword>
<keyword evidence="5" id="KW-0862">Zinc</keyword>
<comment type="subcellular location">
    <subcellularLocation>
        <location evidence="1">Nucleus</location>
    </subcellularLocation>
</comment>
<proteinExistence type="predicted"/>
<dbReference type="PROSITE" id="PS50097">
    <property type="entry name" value="BTB"/>
    <property type="match status" value="1"/>
</dbReference>
<dbReference type="GO" id="GO:0000981">
    <property type="term" value="F:DNA-binding transcription factor activity, RNA polymerase II-specific"/>
    <property type="evidence" value="ECO:0007669"/>
    <property type="project" value="TreeGrafter"/>
</dbReference>
<dbReference type="Gene3D" id="3.30.160.60">
    <property type="entry name" value="Classic Zinc Finger"/>
    <property type="match status" value="6"/>
</dbReference>
<dbReference type="PANTHER" id="PTHR46105:SF28">
    <property type="entry name" value="ZINC FINGER PROTEIN 37-LIKE"/>
    <property type="match status" value="1"/>
</dbReference>
<evidence type="ECO:0000259" key="11">
    <source>
        <dbReference type="PROSITE" id="PS50157"/>
    </source>
</evidence>
<dbReference type="Pfam" id="PF00096">
    <property type="entry name" value="zf-C2H2"/>
    <property type="match status" value="4"/>
</dbReference>
<reference evidence="12 13" key="1">
    <citation type="submission" date="2024-02" db="EMBL/GenBank/DDBJ databases">
        <title>Chromosome-scale genome assembly of the rough periwinkle Littorina saxatilis.</title>
        <authorList>
            <person name="De Jode A."/>
            <person name="Faria R."/>
            <person name="Formenti G."/>
            <person name="Sims Y."/>
            <person name="Smith T.P."/>
            <person name="Tracey A."/>
            <person name="Wood J.M.D."/>
            <person name="Zagrodzka Z.B."/>
            <person name="Johannesson K."/>
            <person name="Butlin R.K."/>
            <person name="Leder E.H."/>
        </authorList>
    </citation>
    <scope>NUCLEOTIDE SEQUENCE [LARGE SCALE GENOMIC DNA]</scope>
    <source>
        <strain evidence="12">Snail1</strain>
        <tissue evidence="12">Muscle</tissue>
    </source>
</reference>
<name>A0AAN9AM85_9CAEN</name>
<dbReference type="AlphaFoldDB" id="A0AAN9AM85"/>
<dbReference type="Pfam" id="PF00651">
    <property type="entry name" value="BTB"/>
    <property type="match status" value="1"/>
</dbReference>
<keyword evidence="6" id="KW-0539">Nucleus</keyword>
<dbReference type="SMART" id="SM00355">
    <property type="entry name" value="ZnF_C2H2"/>
    <property type="match status" value="7"/>
</dbReference>
<keyword evidence="3" id="KW-0677">Repeat</keyword>
<dbReference type="InterPro" id="IPR036236">
    <property type="entry name" value="Znf_C2H2_sf"/>
</dbReference>
<organism evidence="12 13">
    <name type="scientific">Littorina saxatilis</name>
    <dbReference type="NCBI Taxonomy" id="31220"/>
    <lineage>
        <taxon>Eukaryota</taxon>
        <taxon>Metazoa</taxon>
        <taxon>Spiralia</taxon>
        <taxon>Lophotrochozoa</taxon>
        <taxon>Mollusca</taxon>
        <taxon>Gastropoda</taxon>
        <taxon>Caenogastropoda</taxon>
        <taxon>Littorinimorpha</taxon>
        <taxon>Littorinoidea</taxon>
        <taxon>Littorinidae</taxon>
        <taxon>Littorina</taxon>
    </lineage>
</organism>
<dbReference type="FunFam" id="3.30.160.60:FF:000145">
    <property type="entry name" value="Zinc finger protein 574"/>
    <property type="match status" value="2"/>
</dbReference>
<feature type="domain" description="C2H2-type" evidence="11">
    <location>
        <begin position="479"/>
        <end position="507"/>
    </location>
</feature>
<dbReference type="Gene3D" id="1.25.40.420">
    <property type="match status" value="1"/>
</dbReference>
<feature type="compositionally biased region" description="Basic and acidic residues" evidence="9">
    <location>
        <begin position="350"/>
        <end position="359"/>
    </location>
</feature>
<keyword evidence="4 8" id="KW-0863">Zinc-finger</keyword>
<evidence type="ECO:0000256" key="6">
    <source>
        <dbReference type="ARBA" id="ARBA00023242"/>
    </source>
</evidence>
<dbReference type="GO" id="GO:0008270">
    <property type="term" value="F:zinc ion binding"/>
    <property type="evidence" value="ECO:0007669"/>
    <property type="project" value="UniProtKB-KW"/>
</dbReference>
<dbReference type="SMART" id="SM00225">
    <property type="entry name" value="BTB"/>
    <property type="match status" value="1"/>
</dbReference>
<evidence type="ECO:0000256" key="4">
    <source>
        <dbReference type="ARBA" id="ARBA00022771"/>
    </source>
</evidence>
<dbReference type="EMBL" id="JBAMIC010001402">
    <property type="protein sequence ID" value="KAK7089512.1"/>
    <property type="molecule type" value="Genomic_DNA"/>
</dbReference>
<feature type="domain" description="C2H2-type" evidence="11">
    <location>
        <begin position="451"/>
        <end position="478"/>
    </location>
</feature>
<dbReference type="CDD" id="cd14733">
    <property type="entry name" value="BACK"/>
    <property type="match status" value="1"/>
</dbReference>
<dbReference type="InterPro" id="IPR013087">
    <property type="entry name" value="Znf_C2H2_type"/>
</dbReference>
<dbReference type="FunFam" id="3.30.160.60:FF:000446">
    <property type="entry name" value="Zinc finger protein"/>
    <property type="match status" value="1"/>
</dbReference>
<keyword evidence="2" id="KW-0479">Metal-binding</keyword>
<dbReference type="SUPFAM" id="SSF57667">
    <property type="entry name" value="beta-beta-alpha zinc fingers"/>
    <property type="match status" value="3"/>
</dbReference>
<dbReference type="PROSITE" id="PS50157">
    <property type="entry name" value="ZINC_FINGER_C2H2_2"/>
    <property type="match status" value="6"/>
</dbReference>
<evidence type="ECO:0000256" key="9">
    <source>
        <dbReference type="SAM" id="MobiDB-lite"/>
    </source>
</evidence>
<dbReference type="FunFam" id="3.30.160.60:FF:000100">
    <property type="entry name" value="Zinc finger 45-like"/>
    <property type="match status" value="1"/>
</dbReference>
<sequence length="576" mass="63716">MDTSLHYTSVNHATCLVSTINKLRRGGQLCDVIIVAGNARIAAHRLVLAASSPYFGPLLEPTHSPPVNGMPLEICLNDLDPDPMEQIIEFCYTSSICVNEENVWTLLPTATRLQMSELCDLCTDYLRSSLSPDTSMQTCLAALRSGLVDLAADAQKMLKDDLDKVLESEGFLEMNVNDVSEVLQALPSSVLGHRDTVRAIRNWFQYKQDSRQFNAAQLARSFPGLLSRLKEFLPEDVVLRPVDFDSLPASPSELTPQASPVDFSRSREVPECDSDMNGLDLSLSREDAFESVASDSQDSFSAPLCLVCGEIFHTPTDLSQHKSDCTQILLKESGEVLENGFPSSPAGSSDSREEERDGVQGKASDQHVCQLCYKIFGDKKSLGKHMRTHSQSGFSCNVCEKRYSTKSHLLGHMRLHSGTQSPFTCDYCRHPFSSYCALKVHMRGHKGARPFSCPTCGQHFAKNIHLKRHISTHTGIKPHECELCLKHFSRSDHLKRHIQSIHAGQRPHVCHVCNKAFVRKYELNKHLELHHAATAVGSRPAVMPMRMGGSWDGAAFLGLGAQRMGSPATVMSAEAR</sequence>
<feature type="domain" description="C2H2-type" evidence="11">
    <location>
        <begin position="394"/>
        <end position="421"/>
    </location>
</feature>
<evidence type="ECO:0000256" key="2">
    <source>
        <dbReference type="ARBA" id="ARBA00022723"/>
    </source>
</evidence>
<evidence type="ECO:0000259" key="10">
    <source>
        <dbReference type="PROSITE" id="PS50097"/>
    </source>
</evidence>
<feature type="region of interest" description="Disordered" evidence="9">
    <location>
        <begin position="250"/>
        <end position="274"/>
    </location>
</feature>
<comment type="caution">
    <text evidence="12">The sequence shown here is derived from an EMBL/GenBank/DDBJ whole genome shotgun (WGS) entry which is preliminary data.</text>
</comment>
<gene>
    <name evidence="12" type="ORF">V1264_025108</name>
</gene>
<evidence type="ECO:0000256" key="3">
    <source>
        <dbReference type="ARBA" id="ARBA00022737"/>
    </source>
</evidence>
<evidence type="ECO:0000256" key="1">
    <source>
        <dbReference type="ARBA" id="ARBA00004123"/>
    </source>
</evidence>
<feature type="region of interest" description="Disordered" evidence="9">
    <location>
        <begin position="337"/>
        <end position="362"/>
    </location>
</feature>
<evidence type="ECO:0000256" key="5">
    <source>
        <dbReference type="ARBA" id="ARBA00022833"/>
    </source>
</evidence>
<dbReference type="InterPro" id="IPR050457">
    <property type="entry name" value="ZnFinger_BTB_dom_contain"/>
</dbReference>
<feature type="domain" description="C2H2-type" evidence="11">
    <location>
        <begin position="508"/>
        <end position="535"/>
    </location>
</feature>
<dbReference type="Pfam" id="PF13912">
    <property type="entry name" value="zf-C2H2_6"/>
    <property type="match status" value="1"/>
</dbReference>
<protein>
    <recommendedName>
        <fullName evidence="7">Zinc finger protein 865</fullName>
    </recommendedName>
</protein>
<feature type="domain" description="C2H2-type" evidence="11">
    <location>
        <begin position="423"/>
        <end position="450"/>
    </location>
</feature>
<evidence type="ECO:0000256" key="7">
    <source>
        <dbReference type="ARBA" id="ARBA00068876"/>
    </source>
</evidence>
<dbReference type="Gene3D" id="3.30.710.10">
    <property type="entry name" value="Potassium Channel Kv1.1, Chain A"/>
    <property type="match status" value="1"/>
</dbReference>
<dbReference type="InterPro" id="IPR011705">
    <property type="entry name" value="BACK"/>
</dbReference>
<feature type="domain" description="C2H2-type" evidence="11">
    <location>
        <begin position="367"/>
        <end position="390"/>
    </location>
</feature>
<dbReference type="GO" id="GO:0000978">
    <property type="term" value="F:RNA polymerase II cis-regulatory region sequence-specific DNA binding"/>
    <property type="evidence" value="ECO:0007669"/>
    <property type="project" value="TreeGrafter"/>
</dbReference>
<dbReference type="PROSITE" id="PS00028">
    <property type="entry name" value="ZINC_FINGER_C2H2_1"/>
    <property type="match status" value="6"/>
</dbReference>
<accession>A0AAN9AM85</accession>
<dbReference type="PANTHER" id="PTHR46105">
    <property type="entry name" value="AGAP004733-PA"/>
    <property type="match status" value="1"/>
</dbReference>
<feature type="domain" description="BTB" evidence="10">
    <location>
        <begin position="30"/>
        <end position="100"/>
    </location>
</feature>